<dbReference type="PANTHER" id="PTHR30069:SF56">
    <property type="entry name" value="TONB-DEPENDENT HEME RECEPTOR A"/>
    <property type="match status" value="1"/>
</dbReference>
<evidence type="ECO:0000259" key="11">
    <source>
        <dbReference type="Pfam" id="PF00593"/>
    </source>
</evidence>
<evidence type="ECO:0000256" key="10">
    <source>
        <dbReference type="SAM" id="SignalP"/>
    </source>
</evidence>
<evidence type="ECO:0000256" key="8">
    <source>
        <dbReference type="PROSITE-ProRule" id="PRU01360"/>
    </source>
</evidence>
<dbReference type="GO" id="GO:0009279">
    <property type="term" value="C:cell outer membrane"/>
    <property type="evidence" value="ECO:0007669"/>
    <property type="project" value="UniProtKB-SubCell"/>
</dbReference>
<dbReference type="SUPFAM" id="SSF56935">
    <property type="entry name" value="Porins"/>
    <property type="match status" value="1"/>
</dbReference>
<dbReference type="Gene3D" id="2.40.170.20">
    <property type="entry name" value="TonB-dependent receptor, beta-barrel domain"/>
    <property type="match status" value="1"/>
</dbReference>
<feature type="domain" description="TonB-dependent receptor-like beta-barrel" evidence="11">
    <location>
        <begin position="240"/>
        <end position="698"/>
    </location>
</feature>
<evidence type="ECO:0000259" key="12">
    <source>
        <dbReference type="Pfam" id="PF07715"/>
    </source>
</evidence>
<sequence>MKPHFPISCKVSLISLAVFHSLVLHASEQTDESVEVLGVRYAKPITVAKPAETIVDSDQIEEQQYANFAELVGSVPGATLDGGARSGGERINIRGFSDPSDIAVYVDGAPIGFQQYRYGTFFFDPFLIGETEVIKGAHDYQALNGKFGGVIRIKTKTVDDLLEVGQNLGARVSTGYNTNGNESSQTLSFYGRSDTGFYFLANGSLKDSQDVQVGGGETVDYSAFVQDNLLLKVGYLSNHHQLNVITTRYRDEGRKPWANRRGKMPDISDYNIKKYGSLEAAQYANTAYNTYQDNTTTLSYRYMPSSPYLDLTLTAARSKNERHWVRPDIAFEKMFVSVGNYGHESWLSYQRDYVDLSNRASFRDHDLVMGLQYEKTDRQSLVYNESYKSKAEKNYGWYTPYFEPSGEQSIYAVYVADHYRLSDALQIIPSLRYEYIESQGKGNAAPDYNDPDAGHNYSKTTHKGFSPRLDINYQASPSTLLNFSYAYALKAPTIDDLYSVQFAKASAPASAQDLDVSRVHAYQGSVIQIDEDLFGDNSALATELTIFFNDISNNVGNRQGDNLAKESKALQSWNTNLDGYKIYGFELISQLRWHDFYSDFSASYARGKNKGSLKDSTGADEDLPNVPPLNINLGLGYEWMEGLRTGWKVRWYDVQNKTEPGNMLSNLPSDQYTLQDAYLNWDVKQVPGLRTGVVVKNLTDRYYEPYLMNGVPALGREIKLHLSYKY</sequence>
<keyword evidence="2 8" id="KW-0813">Transport</keyword>
<dbReference type="eggNOG" id="COG1629">
    <property type="taxonomic scope" value="Bacteria"/>
</dbReference>
<dbReference type="RefSeq" id="WP_039428288.1">
    <property type="nucleotide sequence ID" value="NZ_CP061844.1"/>
</dbReference>
<dbReference type="PANTHER" id="PTHR30069">
    <property type="entry name" value="TONB-DEPENDENT OUTER MEMBRANE RECEPTOR"/>
    <property type="match status" value="1"/>
</dbReference>
<dbReference type="Proteomes" id="UP000029994">
    <property type="component" value="Unassembled WGS sequence"/>
</dbReference>
<dbReference type="Gene3D" id="2.170.130.10">
    <property type="entry name" value="TonB-dependent receptor, plug domain"/>
    <property type="match status" value="1"/>
</dbReference>
<evidence type="ECO:0000256" key="1">
    <source>
        <dbReference type="ARBA" id="ARBA00004571"/>
    </source>
</evidence>
<comment type="similarity">
    <text evidence="8 9">Belongs to the TonB-dependent receptor family.</text>
</comment>
<evidence type="ECO:0000256" key="6">
    <source>
        <dbReference type="ARBA" id="ARBA00023136"/>
    </source>
</evidence>
<evidence type="ECO:0000256" key="3">
    <source>
        <dbReference type="ARBA" id="ARBA00022452"/>
    </source>
</evidence>
<dbReference type="GO" id="GO:0015344">
    <property type="term" value="F:siderophore uptake transmembrane transporter activity"/>
    <property type="evidence" value="ECO:0007669"/>
    <property type="project" value="TreeGrafter"/>
</dbReference>
<protein>
    <submittedName>
        <fullName evidence="13">TonB-dependent receptor</fullName>
    </submittedName>
</protein>
<dbReference type="GeneID" id="43684179"/>
<dbReference type="Pfam" id="PF07715">
    <property type="entry name" value="Plug"/>
    <property type="match status" value="1"/>
</dbReference>
<evidence type="ECO:0000256" key="5">
    <source>
        <dbReference type="ARBA" id="ARBA00023077"/>
    </source>
</evidence>
<evidence type="ECO:0000256" key="9">
    <source>
        <dbReference type="RuleBase" id="RU003357"/>
    </source>
</evidence>
<dbReference type="CDD" id="cd01347">
    <property type="entry name" value="ligand_gated_channel"/>
    <property type="match status" value="1"/>
</dbReference>
<evidence type="ECO:0000256" key="2">
    <source>
        <dbReference type="ARBA" id="ARBA00022448"/>
    </source>
</evidence>
<evidence type="ECO:0000256" key="4">
    <source>
        <dbReference type="ARBA" id="ARBA00022692"/>
    </source>
</evidence>
<dbReference type="PROSITE" id="PS52016">
    <property type="entry name" value="TONB_DEPENDENT_REC_3"/>
    <property type="match status" value="1"/>
</dbReference>
<keyword evidence="3 8" id="KW-1134">Transmembrane beta strand</keyword>
<evidence type="ECO:0000313" key="13">
    <source>
        <dbReference type="EMBL" id="KGK12281.1"/>
    </source>
</evidence>
<comment type="subcellular location">
    <subcellularLocation>
        <location evidence="1 8">Cell outer membrane</location>
        <topology evidence="1 8">Multi-pass membrane protein</topology>
    </subcellularLocation>
</comment>
<organism evidence="13 14">
    <name type="scientific">Vibrio navarrensis</name>
    <dbReference type="NCBI Taxonomy" id="29495"/>
    <lineage>
        <taxon>Bacteria</taxon>
        <taxon>Pseudomonadati</taxon>
        <taxon>Pseudomonadota</taxon>
        <taxon>Gammaproteobacteria</taxon>
        <taxon>Vibrionales</taxon>
        <taxon>Vibrionaceae</taxon>
        <taxon>Vibrio</taxon>
    </lineage>
</organism>
<evidence type="ECO:0000256" key="7">
    <source>
        <dbReference type="ARBA" id="ARBA00023237"/>
    </source>
</evidence>
<feature type="chain" id="PRO_5001958414" evidence="10">
    <location>
        <begin position="27"/>
        <end position="726"/>
    </location>
</feature>
<keyword evidence="5 9" id="KW-0798">TonB box</keyword>
<keyword evidence="14" id="KW-1185">Reference proteome</keyword>
<feature type="signal peptide" evidence="10">
    <location>
        <begin position="1"/>
        <end position="26"/>
    </location>
</feature>
<keyword evidence="10" id="KW-0732">Signal</keyword>
<dbReference type="InterPro" id="IPR039426">
    <property type="entry name" value="TonB-dep_rcpt-like"/>
</dbReference>
<name>A0A099LY07_9VIBR</name>
<keyword evidence="4 8" id="KW-0812">Transmembrane</keyword>
<dbReference type="InterPro" id="IPR012910">
    <property type="entry name" value="Plug_dom"/>
</dbReference>
<evidence type="ECO:0000313" key="14">
    <source>
        <dbReference type="Proteomes" id="UP000029994"/>
    </source>
</evidence>
<dbReference type="EMBL" id="JMCG01000001">
    <property type="protein sequence ID" value="KGK12281.1"/>
    <property type="molecule type" value="Genomic_DNA"/>
</dbReference>
<comment type="caution">
    <text evidence="13">The sequence shown here is derived from an EMBL/GenBank/DDBJ whole genome shotgun (WGS) entry which is preliminary data.</text>
</comment>
<dbReference type="STRING" id="29495.EA26_13550"/>
<dbReference type="InterPro" id="IPR036942">
    <property type="entry name" value="Beta-barrel_TonB_sf"/>
</dbReference>
<reference evidence="13 14" key="1">
    <citation type="submission" date="2014-04" db="EMBL/GenBank/DDBJ databases">
        <title>Genome sequencing of Vibrio navarrensis strains.</title>
        <authorList>
            <person name="Gladney L.M."/>
            <person name="Katz L.S."/>
            <person name="Marino-Ramirez L."/>
            <person name="Jordan I.K."/>
        </authorList>
    </citation>
    <scope>NUCLEOTIDE SEQUENCE [LARGE SCALE GENOMIC DNA]</scope>
    <source>
        <strain evidence="13 14">ATCC 51183</strain>
    </source>
</reference>
<keyword evidence="13" id="KW-0675">Receptor</keyword>
<keyword evidence="7 8" id="KW-0998">Cell outer membrane</keyword>
<dbReference type="AlphaFoldDB" id="A0A099LY07"/>
<proteinExistence type="inferred from homology"/>
<accession>A0A099LY07</accession>
<dbReference type="Pfam" id="PF00593">
    <property type="entry name" value="TonB_dep_Rec_b-barrel"/>
    <property type="match status" value="1"/>
</dbReference>
<gene>
    <name evidence="13" type="ORF">EA26_13550</name>
</gene>
<feature type="domain" description="TonB-dependent receptor plug" evidence="12">
    <location>
        <begin position="52"/>
        <end position="150"/>
    </location>
</feature>
<dbReference type="InterPro" id="IPR000531">
    <property type="entry name" value="Beta-barrel_TonB"/>
</dbReference>
<dbReference type="GO" id="GO:0044718">
    <property type="term" value="P:siderophore transmembrane transport"/>
    <property type="evidence" value="ECO:0007669"/>
    <property type="project" value="TreeGrafter"/>
</dbReference>
<dbReference type="InterPro" id="IPR037066">
    <property type="entry name" value="Plug_dom_sf"/>
</dbReference>
<keyword evidence="6 8" id="KW-0472">Membrane</keyword>
<dbReference type="eggNOG" id="COG4774">
    <property type="taxonomic scope" value="Bacteria"/>
</dbReference>